<proteinExistence type="predicted"/>
<dbReference type="EMBL" id="CAJVCH010467789">
    <property type="protein sequence ID" value="CAG7820044.1"/>
    <property type="molecule type" value="Genomic_DNA"/>
</dbReference>
<accession>A0A8J2KVR3</accession>
<feature type="domain" description="Chitin-binding type-2" evidence="2">
    <location>
        <begin position="24"/>
        <end position="82"/>
    </location>
</feature>
<dbReference type="GO" id="GO:0008061">
    <property type="term" value="F:chitin binding"/>
    <property type="evidence" value="ECO:0007669"/>
    <property type="project" value="InterPro"/>
</dbReference>
<reference evidence="3" key="1">
    <citation type="submission" date="2021-06" db="EMBL/GenBank/DDBJ databases">
        <authorList>
            <person name="Hodson N. C."/>
            <person name="Mongue J. A."/>
            <person name="Jaron S. K."/>
        </authorList>
    </citation>
    <scope>NUCLEOTIDE SEQUENCE</scope>
</reference>
<feature type="chain" id="PRO_5035286789" description="Chitin-binding type-2 domain-containing protein" evidence="1">
    <location>
        <begin position="24"/>
        <end position="136"/>
    </location>
</feature>
<feature type="non-terminal residue" evidence="3">
    <location>
        <position position="1"/>
    </location>
</feature>
<gene>
    <name evidence="3" type="ORF">AFUS01_LOCUS30454</name>
</gene>
<dbReference type="Proteomes" id="UP000708208">
    <property type="component" value="Unassembled WGS sequence"/>
</dbReference>
<organism evidence="3 4">
    <name type="scientific">Allacma fusca</name>
    <dbReference type="NCBI Taxonomy" id="39272"/>
    <lineage>
        <taxon>Eukaryota</taxon>
        <taxon>Metazoa</taxon>
        <taxon>Ecdysozoa</taxon>
        <taxon>Arthropoda</taxon>
        <taxon>Hexapoda</taxon>
        <taxon>Collembola</taxon>
        <taxon>Symphypleona</taxon>
        <taxon>Sminthuridae</taxon>
        <taxon>Allacma</taxon>
    </lineage>
</organism>
<dbReference type="AlphaFoldDB" id="A0A8J2KVR3"/>
<dbReference type="InterPro" id="IPR002557">
    <property type="entry name" value="Chitin-bd_dom"/>
</dbReference>
<evidence type="ECO:0000256" key="1">
    <source>
        <dbReference type="SAM" id="SignalP"/>
    </source>
</evidence>
<feature type="signal peptide" evidence="1">
    <location>
        <begin position="1"/>
        <end position="23"/>
    </location>
</feature>
<dbReference type="PROSITE" id="PS50940">
    <property type="entry name" value="CHIT_BIND_II"/>
    <property type="match status" value="1"/>
</dbReference>
<sequence length="136" mass="15606">MRRRIPNIRNILRLLLVIKIVSADYKCPNSDGRFKYGVGPNCRKYYECVKNSPAVKTCPDNQGFRDEWKKCVWEGFVTECQVGVQAPLCGQTPEEDQTDKRIESPWMVGVYQRDRTDSEWEYASPGVIVGPTTIIT</sequence>
<comment type="caution">
    <text evidence="3">The sequence shown here is derived from an EMBL/GenBank/DDBJ whole genome shotgun (WGS) entry which is preliminary data.</text>
</comment>
<name>A0A8J2KVR3_9HEXA</name>
<dbReference type="SMART" id="SM00494">
    <property type="entry name" value="ChtBD2"/>
    <property type="match status" value="1"/>
</dbReference>
<evidence type="ECO:0000259" key="2">
    <source>
        <dbReference type="PROSITE" id="PS50940"/>
    </source>
</evidence>
<keyword evidence="1" id="KW-0732">Signal</keyword>
<evidence type="ECO:0000313" key="4">
    <source>
        <dbReference type="Proteomes" id="UP000708208"/>
    </source>
</evidence>
<dbReference type="Pfam" id="PF01607">
    <property type="entry name" value="CBM_14"/>
    <property type="match status" value="1"/>
</dbReference>
<evidence type="ECO:0000313" key="3">
    <source>
        <dbReference type="EMBL" id="CAG7820044.1"/>
    </source>
</evidence>
<dbReference type="GO" id="GO:0005576">
    <property type="term" value="C:extracellular region"/>
    <property type="evidence" value="ECO:0007669"/>
    <property type="project" value="InterPro"/>
</dbReference>
<keyword evidence="4" id="KW-1185">Reference proteome</keyword>
<protein>
    <recommendedName>
        <fullName evidence="2">Chitin-binding type-2 domain-containing protein</fullName>
    </recommendedName>
</protein>